<feature type="transmembrane region" description="Helical" evidence="6">
    <location>
        <begin position="252"/>
        <end position="269"/>
    </location>
</feature>
<evidence type="ECO:0000256" key="4">
    <source>
        <dbReference type="ARBA" id="ARBA00022989"/>
    </source>
</evidence>
<gene>
    <name evidence="8" type="ORF">IV417_01075</name>
</gene>
<dbReference type="InterPro" id="IPR020846">
    <property type="entry name" value="MFS_dom"/>
</dbReference>
<evidence type="ECO:0000256" key="3">
    <source>
        <dbReference type="ARBA" id="ARBA00022692"/>
    </source>
</evidence>
<feature type="transmembrane region" description="Helical" evidence="6">
    <location>
        <begin position="137"/>
        <end position="159"/>
    </location>
</feature>
<dbReference type="PROSITE" id="PS50850">
    <property type="entry name" value="MFS"/>
    <property type="match status" value="1"/>
</dbReference>
<dbReference type="SUPFAM" id="SSF103473">
    <property type="entry name" value="MFS general substrate transporter"/>
    <property type="match status" value="1"/>
</dbReference>
<accession>A0AAP2G6Z8</accession>
<reference evidence="8 9" key="1">
    <citation type="journal article" date="2021" name="Arch. Microbiol.">
        <title>Harenicola maris gen. nov., sp. nov. isolated from the Sea of Japan shallow sediments.</title>
        <authorList>
            <person name="Romanenko L.A."/>
            <person name="Kurilenko V.V."/>
            <person name="Chernysheva N.Y."/>
            <person name="Tekutyeva L.A."/>
            <person name="Velansky P.V."/>
            <person name="Svetashev V.I."/>
            <person name="Isaeva M.P."/>
        </authorList>
    </citation>
    <scope>NUCLEOTIDE SEQUENCE [LARGE SCALE GENOMIC DNA]</scope>
    <source>
        <strain evidence="8 9">KMM 3653</strain>
    </source>
</reference>
<dbReference type="AlphaFoldDB" id="A0AAP2G6Z8"/>
<dbReference type="PANTHER" id="PTHR23502:SF132">
    <property type="entry name" value="POLYAMINE TRANSPORTER 2-RELATED"/>
    <property type="match status" value="1"/>
</dbReference>
<comment type="subcellular location">
    <subcellularLocation>
        <location evidence="1">Membrane</location>
        <topology evidence="1">Multi-pass membrane protein</topology>
    </subcellularLocation>
</comment>
<feature type="transmembrane region" description="Helical" evidence="6">
    <location>
        <begin position="366"/>
        <end position="387"/>
    </location>
</feature>
<dbReference type="Pfam" id="PF07690">
    <property type="entry name" value="MFS_1"/>
    <property type="match status" value="1"/>
</dbReference>
<keyword evidence="3 6" id="KW-0812">Transmembrane</keyword>
<dbReference type="GO" id="GO:0022857">
    <property type="term" value="F:transmembrane transporter activity"/>
    <property type="evidence" value="ECO:0007669"/>
    <property type="project" value="InterPro"/>
</dbReference>
<dbReference type="InterPro" id="IPR011701">
    <property type="entry name" value="MFS"/>
</dbReference>
<comment type="caution">
    <text evidence="8">The sequence shown here is derived from an EMBL/GenBank/DDBJ whole genome shotgun (WGS) entry which is preliminary data.</text>
</comment>
<dbReference type="Proteomes" id="UP001315686">
    <property type="component" value="Unassembled WGS sequence"/>
</dbReference>
<dbReference type="PANTHER" id="PTHR23502">
    <property type="entry name" value="MAJOR FACILITATOR SUPERFAMILY"/>
    <property type="match status" value="1"/>
</dbReference>
<evidence type="ECO:0000313" key="9">
    <source>
        <dbReference type="Proteomes" id="UP001315686"/>
    </source>
</evidence>
<feature type="transmembrane region" description="Helical" evidence="6">
    <location>
        <begin position="79"/>
        <end position="98"/>
    </location>
</feature>
<keyword evidence="9" id="KW-1185">Reference proteome</keyword>
<keyword evidence="5 6" id="KW-0472">Membrane</keyword>
<feature type="transmembrane region" description="Helical" evidence="6">
    <location>
        <begin position="12"/>
        <end position="32"/>
    </location>
</feature>
<evidence type="ECO:0000313" key="8">
    <source>
        <dbReference type="EMBL" id="MBT0955964.1"/>
    </source>
</evidence>
<proteinExistence type="predicted"/>
<evidence type="ECO:0000256" key="1">
    <source>
        <dbReference type="ARBA" id="ARBA00004141"/>
    </source>
</evidence>
<dbReference type="RefSeq" id="WP_327792182.1">
    <property type="nucleotide sequence ID" value="NZ_JADQAZ010000001.1"/>
</dbReference>
<feature type="domain" description="Major facilitator superfamily (MFS) profile" evidence="7">
    <location>
        <begin position="13"/>
        <end position="398"/>
    </location>
</feature>
<evidence type="ECO:0000256" key="6">
    <source>
        <dbReference type="SAM" id="Phobius"/>
    </source>
</evidence>
<name>A0AAP2G6Z8_9RHOB</name>
<feature type="transmembrane region" description="Helical" evidence="6">
    <location>
        <begin position="336"/>
        <end position="360"/>
    </location>
</feature>
<feature type="transmembrane region" description="Helical" evidence="6">
    <location>
        <begin position="165"/>
        <end position="186"/>
    </location>
</feature>
<organism evidence="8 9">
    <name type="scientific">Harenicola maris</name>
    <dbReference type="NCBI Taxonomy" id="2841044"/>
    <lineage>
        <taxon>Bacteria</taxon>
        <taxon>Pseudomonadati</taxon>
        <taxon>Pseudomonadota</taxon>
        <taxon>Alphaproteobacteria</taxon>
        <taxon>Rhodobacterales</taxon>
        <taxon>Paracoccaceae</taxon>
        <taxon>Harenicola</taxon>
    </lineage>
</organism>
<sequence length="398" mass="42082">MNVEQPLLGRRGTLLLLVALGTFPPLSIHLYLPALPQMAETFATTPPVVNLTLGAHMVAFAIAMLFWGPLSERTGRKPILLTALALYITASLLCALSQTIEALIAFRILQGFAGGGVTVIGTTIVKDIFDGPARERALALVMSMVIIAPMTAPVLGAFLLSVASWQALFLLLALFGCAASLLVVLFRETLPEKSTGPLLRAWGRLGVVLANPRFTYLLLTFSLSPMCLMAFVGTAVYIYIDGFGLSEQAFSLIFGANALFAIIGPSLYLRLRRVLAGPTIILGAFTGMTLAGVAMLLFGHVSPFVFAAIAATCTTCVIVVRVPGTNLLLDQQSRDIGSAAGLIQFGATIMGASAVQIVPALSPDLITNYACLLIAVGATCSLLWLCVRRRPFVTGKGP</sequence>
<evidence type="ECO:0000259" key="7">
    <source>
        <dbReference type="PROSITE" id="PS50850"/>
    </source>
</evidence>
<dbReference type="InterPro" id="IPR036259">
    <property type="entry name" value="MFS_trans_sf"/>
</dbReference>
<dbReference type="Gene3D" id="1.20.1720.10">
    <property type="entry name" value="Multidrug resistance protein D"/>
    <property type="match status" value="1"/>
</dbReference>
<evidence type="ECO:0000256" key="5">
    <source>
        <dbReference type="ARBA" id="ARBA00023136"/>
    </source>
</evidence>
<feature type="transmembrane region" description="Helical" evidence="6">
    <location>
        <begin position="304"/>
        <end position="324"/>
    </location>
</feature>
<feature type="transmembrane region" description="Helical" evidence="6">
    <location>
        <begin position="214"/>
        <end position="240"/>
    </location>
</feature>
<dbReference type="EMBL" id="JADQAZ010000001">
    <property type="protein sequence ID" value="MBT0955964.1"/>
    <property type="molecule type" value="Genomic_DNA"/>
</dbReference>
<protein>
    <submittedName>
        <fullName evidence="8">MFS transporter</fullName>
    </submittedName>
</protein>
<feature type="transmembrane region" description="Helical" evidence="6">
    <location>
        <begin position="48"/>
        <end position="67"/>
    </location>
</feature>
<feature type="transmembrane region" description="Helical" evidence="6">
    <location>
        <begin position="276"/>
        <end position="298"/>
    </location>
</feature>
<evidence type="ECO:0000256" key="2">
    <source>
        <dbReference type="ARBA" id="ARBA00022448"/>
    </source>
</evidence>
<feature type="transmembrane region" description="Helical" evidence="6">
    <location>
        <begin position="104"/>
        <end position="125"/>
    </location>
</feature>
<dbReference type="GO" id="GO:0005886">
    <property type="term" value="C:plasma membrane"/>
    <property type="evidence" value="ECO:0007669"/>
    <property type="project" value="TreeGrafter"/>
</dbReference>
<keyword evidence="2" id="KW-0813">Transport</keyword>
<keyword evidence="4 6" id="KW-1133">Transmembrane helix</keyword>